<dbReference type="InterPro" id="IPR036779">
    <property type="entry name" value="LysM_dom_sf"/>
</dbReference>
<feature type="domain" description="LysM" evidence="2">
    <location>
        <begin position="106"/>
        <end position="153"/>
    </location>
</feature>
<keyword evidence="4" id="KW-1185">Reference proteome</keyword>
<evidence type="ECO:0000256" key="1">
    <source>
        <dbReference type="SAM" id="SignalP"/>
    </source>
</evidence>
<gene>
    <name evidence="3" type="ORF">J5N97_024855</name>
</gene>
<dbReference type="CDD" id="cd00118">
    <property type="entry name" value="LysM"/>
    <property type="match status" value="2"/>
</dbReference>
<feature type="signal peptide" evidence="1">
    <location>
        <begin position="1"/>
        <end position="23"/>
    </location>
</feature>
<dbReference type="AlphaFoldDB" id="A0A9D5H9G1"/>
<evidence type="ECO:0000313" key="3">
    <source>
        <dbReference type="EMBL" id="KAJ0967938.1"/>
    </source>
</evidence>
<name>A0A9D5H9G1_9LILI</name>
<feature type="chain" id="PRO_5038932615" description="LysM domain-containing protein" evidence="1">
    <location>
        <begin position="24"/>
        <end position="362"/>
    </location>
</feature>
<evidence type="ECO:0000313" key="4">
    <source>
        <dbReference type="Proteomes" id="UP001085076"/>
    </source>
</evidence>
<dbReference type="InterPro" id="IPR018392">
    <property type="entry name" value="LysM"/>
</dbReference>
<dbReference type="SMART" id="SM00257">
    <property type="entry name" value="LysM"/>
    <property type="match status" value="2"/>
</dbReference>
<dbReference type="PANTHER" id="PTHR33734:SF11">
    <property type="entry name" value="LYSM DOMAIN-CONTAINING GPI-ANCHORED PROTEIN 2"/>
    <property type="match status" value="1"/>
</dbReference>
<dbReference type="EMBL" id="JAGGNH010000007">
    <property type="protein sequence ID" value="KAJ0967938.1"/>
    <property type="molecule type" value="Genomic_DNA"/>
</dbReference>
<dbReference type="Gene3D" id="3.10.350.10">
    <property type="entry name" value="LysM domain"/>
    <property type="match status" value="2"/>
</dbReference>
<reference evidence="3" key="2">
    <citation type="journal article" date="2022" name="Hortic Res">
        <title>The genome of Dioscorea zingiberensis sheds light on the biosynthesis, origin and evolution of the medicinally important diosgenin saponins.</title>
        <authorList>
            <person name="Li Y."/>
            <person name="Tan C."/>
            <person name="Li Z."/>
            <person name="Guo J."/>
            <person name="Li S."/>
            <person name="Chen X."/>
            <person name="Wang C."/>
            <person name="Dai X."/>
            <person name="Yang H."/>
            <person name="Song W."/>
            <person name="Hou L."/>
            <person name="Xu J."/>
            <person name="Tong Z."/>
            <person name="Xu A."/>
            <person name="Yuan X."/>
            <person name="Wang W."/>
            <person name="Yang Q."/>
            <person name="Chen L."/>
            <person name="Sun Z."/>
            <person name="Wang K."/>
            <person name="Pan B."/>
            <person name="Chen J."/>
            <person name="Bao Y."/>
            <person name="Liu F."/>
            <person name="Qi X."/>
            <person name="Gang D.R."/>
            <person name="Wen J."/>
            <person name="Li J."/>
        </authorList>
    </citation>
    <scope>NUCLEOTIDE SEQUENCE</scope>
    <source>
        <strain evidence="3">Dzin_1.0</strain>
    </source>
</reference>
<feature type="domain" description="LysM" evidence="2">
    <location>
        <begin position="170"/>
        <end position="214"/>
    </location>
</feature>
<dbReference type="OrthoDB" id="2107166at2759"/>
<reference evidence="3" key="1">
    <citation type="submission" date="2021-03" db="EMBL/GenBank/DDBJ databases">
        <authorList>
            <person name="Li Z."/>
            <person name="Yang C."/>
        </authorList>
    </citation>
    <scope>NUCLEOTIDE SEQUENCE</scope>
    <source>
        <strain evidence="3">Dzin_1.0</strain>
        <tissue evidence="3">Leaf</tissue>
    </source>
</reference>
<evidence type="ECO:0000259" key="2">
    <source>
        <dbReference type="PROSITE" id="PS51782"/>
    </source>
</evidence>
<dbReference type="Proteomes" id="UP001085076">
    <property type="component" value="Miscellaneous, Linkage group lg07"/>
</dbReference>
<dbReference type="SUPFAM" id="SSF54106">
    <property type="entry name" value="LysM domain"/>
    <property type="match status" value="2"/>
</dbReference>
<dbReference type="PANTHER" id="PTHR33734">
    <property type="entry name" value="LYSM DOMAIN-CONTAINING GPI-ANCHORED PROTEIN 2"/>
    <property type="match status" value="1"/>
</dbReference>
<keyword evidence="1" id="KW-0732">Signal</keyword>
<accession>A0A9D5H9G1</accession>
<dbReference type="Pfam" id="PF01476">
    <property type="entry name" value="LysM"/>
    <property type="match status" value="2"/>
</dbReference>
<dbReference type="PROSITE" id="PS51782">
    <property type="entry name" value="LYSM"/>
    <property type="match status" value="2"/>
</dbReference>
<sequence>MAMAAFLSIQVLLLLSHLFTASAANFTCSATATAKCTALIGFVSSNATTLAAIQSLFQIKSTVSLLGANSLPLSTTSSFPVAAGKPFRIPIPCSCVNGIGASDGIPKYTVKSGDILDDIATKKFERFVTIDEIAAANGIPNPNLIQPGQSLRIPLPCSCDPVDGAERVHLAHKVASGSSFDQIAADFGVNKSTLMAINRIDDPTTLQAAQILDVPLRACSSSISKDSMDFGLRLSNGSYAVTANGCVLCNCTSSFRLSCQVAQGPYANASSTCPAAKNCGNLNFGESTSSGCEQTTCEYAGYTNSTGTSSWSILTTSYNGSSSSCTNGEPTSSPSSHAHSFKMNFSKALIFIQMLLVFLAFC</sequence>
<protein>
    <recommendedName>
        <fullName evidence="2">LysM domain-containing protein</fullName>
    </recommendedName>
</protein>
<comment type="caution">
    <text evidence="3">The sequence shown here is derived from an EMBL/GenBank/DDBJ whole genome shotgun (WGS) entry which is preliminary data.</text>
</comment>
<proteinExistence type="predicted"/>
<organism evidence="3 4">
    <name type="scientific">Dioscorea zingiberensis</name>
    <dbReference type="NCBI Taxonomy" id="325984"/>
    <lineage>
        <taxon>Eukaryota</taxon>
        <taxon>Viridiplantae</taxon>
        <taxon>Streptophyta</taxon>
        <taxon>Embryophyta</taxon>
        <taxon>Tracheophyta</taxon>
        <taxon>Spermatophyta</taxon>
        <taxon>Magnoliopsida</taxon>
        <taxon>Liliopsida</taxon>
        <taxon>Dioscoreales</taxon>
        <taxon>Dioscoreaceae</taxon>
        <taxon>Dioscorea</taxon>
    </lineage>
</organism>